<feature type="domain" description="HTH CENPB-type" evidence="3">
    <location>
        <begin position="19"/>
        <end position="91"/>
    </location>
</feature>
<dbReference type="PANTHER" id="PTHR19303">
    <property type="entry name" value="TRANSPOSON"/>
    <property type="match status" value="1"/>
</dbReference>
<dbReference type="PANTHER" id="PTHR19303:SF16">
    <property type="entry name" value="JERKY PROTEIN HOMOLOG-LIKE"/>
    <property type="match status" value="1"/>
</dbReference>
<organism evidence="4 6">
    <name type="scientific">Araneus ventricosus</name>
    <name type="common">Orbweaver spider</name>
    <name type="synonym">Epeira ventricosa</name>
    <dbReference type="NCBI Taxonomy" id="182803"/>
    <lineage>
        <taxon>Eukaryota</taxon>
        <taxon>Metazoa</taxon>
        <taxon>Ecdysozoa</taxon>
        <taxon>Arthropoda</taxon>
        <taxon>Chelicerata</taxon>
        <taxon>Arachnida</taxon>
        <taxon>Araneae</taxon>
        <taxon>Araneomorphae</taxon>
        <taxon>Entelegynae</taxon>
        <taxon>Araneoidea</taxon>
        <taxon>Araneidae</taxon>
        <taxon>Araneus</taxon>
    </lineage>
</organism>
<dbReference type="EMBL" id="BGPR01016904">
    <property type="protein sequence ID" value="GBN74497.1"/>
    <property type="molecule type" value="Genomic_DNA"/>
</dbReference>
<gene>
    <name evidence="5" type="ORF">AVEN_110557_1</name>
    <name evidence="4" type="ORF">AVEN_134619_1</name>
</gene>
<dbReference type="Proteomes" id="UP000499080">
    <property type="component" value="Unassembled WGS sequence"/>
</dbReference>
<dbReference type="InterPro" id="IPR050863">
    <property type="entry name" value="CenT-Element_Derived"/>
</dbReference>
<dbReference type="Pfam" id="PF03221">
    <property type="entry name" value="HTH_Tnp_Tc5"/>
    <property type="match status" value="1"/>
</dbReference>
<comment type="subcellular location">
    <subcellularLocation>
        <location evidence="1">Nucleus</location>
    </subcellularLocation>
</comment>
<protein>
    <recommendedName>
        <fullName evidence="3">HTH CENPB-type domain-containing protein</fullName>
    </recommendedName>
</protein>
<dbReference type="InterPro" id="IPR009057">
    <property type="entry name" value="Homeodomain-like_sf"/>
</dbReference>
<proteinExistence type="predicted"/>
<reference evidence="4 6" key="1">
    <citation type="journal article" date="2019" name="Sci. Rep.">
        <title>Orb-weaving spider Araneus ventricosus genome elucidates the spidroin gene catalogue.</title>
        <authorList>
            <person name="Kono N."/>
            <person name="Nakamura H."/>
            <person name="Ohtoshi R."/>
            <person name="Moran D.A.P."/>
            <person name="Shinohara A."/>
            <person name="Yoshida Y."/>
            <person name="Fujiwara M."/>
            <person name="Mori M."/>
            <person name="Tomita M."/>
            <person name="Arakawa K."/>
        </authorList>
    </citation>
    <scope>NUCLEOTIDE SEQUENCE [LARGE SCALE GENOMIC DNA]</scope>
</reference>
<name>A0A4Y2RFF6_ARAVE</name>
<dbReference type="PROSITE" id="PS51253">
    <property type="entry name" value="HTH_CENPB"/>
    <property type="match status" value="1"/>
</dbReference>
<dbReference type="AlphaFoldDB" id="A0A4Y2RFF6"/>
<dbReference type="EMBL" id="BGPR01016906">
    <property type="protein sequence ID" value="GBN74508.1"/>
    <property type="molecule type" value="Genomic_DNA"/>
</dbReference>
<dbReference type="GO" id="GO:0005634">
    <property type="term" value="C:nucleus"/>
    <property type="evidence" value="ECO:0007669"/>
    <property type="project" value="UniProtKB-SubCell"/>
</dbReference>
<keyword evidence="2" id="KW-0238">DNA-binding</keyword>
<dbReference type="OrthoDB" id="6426109at2759"/>
<evidence type="ECO:0000313" key="6">
    <source>
        <dbReference type="Proteomes" id="UP000499080"/>
    </source>
</evidence>
<evidence type="ECO:0000256" key="1">
    <source>
        <dbReference type="ARBA" id="ARBA00004123"/>
    </source>
</evidence>
<keyword evidence="6" id="KW-1185">Reference proteome</keyword>
<evidence type="ECO:0000313" key="4">
    <source>
        <dbReference type="EMBL" id="GBN74497.1"/>
    </source>
</evidence>
<accession>A0A4Y2RFF6</accession>
<evidence type="ECO:0000259" key="3">
    <source>
        <dbReference type="PROSITE" id="PS51253"/>
    </source>
</evidence>
<evidence type="ECO:0000256" key="2">
    <source>
        <dbReference type="ARBA" id="ARBA00023125"/>
    </source>
</evidence>
<comment type="caution">
    <text evidence="4">The sequence shown here is derived from an EMBL/GenBank/DDBJ whole genome shotgun (WGS) entry which is preliminary data.</text>
</comment>
<sequence length="119" mass="13530">MVKQVNFVTALESEQGSLERKSMKRSVDDKVDEALYMFFLQKRSSSQPISGPLLCEKALCFNEKLNGENTFQAISGWLRNFKSRHGIQENVLHGEKLSASMVDAMNFGQKLKEIIESEQ</sequence>
<evidence type="ECO:0000313" key="5">
    <source>
        <dbReference type="EMBL" id="GBN74508.1"/>
    </source>
</evidence>
<dbReference type="SUPFAM" id="SSF46689">
    <property type="entry name" value="Homeodomain-like"/>
    <property type="match status" value="1"/>
</dbReference>
<dbReference type="GO" id="GO:0003677">
    <property type="term" value="F:DNA binding"/>
    <property type="evidence" value="ECO:0007669"/>
    <property type="project" value="UniProtKB-KW"/>
</dbReference>
<dbReference type="InterPro" id="IPR006600">
    <property type="entry name" value="HTH_CenpB_DNA-bd_dom"/>
</dbReference>
<dbReference type="Gene3D" id="1.10.10.60">
    <property type="entry name" value="Homeodomain-like"/>
    <property type="match status" value="1"/>
</dbReference>
<dbReference type="SMART" id="SM00674">
    <property type="entry name" value="CENPB"/>
    <property type="match status" value="1"/>
</dbReference>